<comment type="caution">
    <text evidence="2">The sequence shown here is derived from an EMBL/GenBank/DDBJ whole genome shotgun (WGS) entry which is preliminary data.</text>
</comment>
<gene>
    <name evidence="2" type="ORF">CWE05_08265</name>
</gene>
<sequence length="103" mass="10733">MPFTPLKSIALTGCGSKLCARNDRIGAWAGAPVVNLRLYNHRHQGCVGGDPKVSQSGTFNSGTAMQGQYREPLIESITISDSNAATSPVVPSNTSPKTAICSA</sequence>
<feature type="region of interest" description="Disordered" evidence="1">
    <location>
        <begin position="84"/>
        <end position="103"/>
    </location>
</feature>
<evidence type="ECO:0000313" key="3">
    <source>
        <dbReference type="Proteomes" id="UP000245582"/>
    </source>
</evidence>
<evidence type="ECO:0000256" key="1">
    <source>
        <dbReference type="SAM" id="MobiDB-lite"/>
    </source>
</evidence>
<organism evidence="2 3">
    <name type="scientific">Bifidobacterium longum</name>
    <dbReference type="NCBI Taxonomy" id="216816"/>
    <lineage>
        <taxon>Bacteria</taxon>
        <taxon>Bacillati</taxon>
        <taxon>Actinomycetota</taxon>
        <taxon>Actinomycetes</taxon>
        <taxon>Bifidobacteriales</taxon>
        <taxon>Bifidobacteriaceae</taxon>
        <taxon>Bifidobacterium</taxon>
    </lineage>
</organism>
<feature type="compositionally biased region" description="Polar residues" evidence="1">
    <location>
        <begin position="84"/>
        <end position="97"/>
    </location>
</feature>
<name>A0A2U2RRB4_BIFLN</name>
<dbReference type="EMBL" id="PHUM01000009">
    <property type="protein sequence ID" value="PWH08409.1"/>
    <property type="molecule type" value="Genomic_DNA"/>
</dbReference>
<dbReference type="Proteomes" id="UP000245582">
    <property type="component" value="Unassembled WGS sequence"/>
</dbReference>
<accession>A0A2U2RRB4</accession>
<proteinExistence type="predicted"/>
<evidence type="ECO:0000313" key="2">
    <source>
        <dbReference type="EMBL" id="PWH08409.1"/>
    </source>
</evidence>
<protein>
    <submittedName>
        <fullName evidence="2">Uncharacterized protein</fullName>
    </submittedName>
</protein>
<reference evidence="2 3" key="1">
    <citation type="submission" date="2017-11" db="EMBL/GenBank/DDBJ databases">
        <title>Draft genome sequence of Bifidobacterium longum UMA026, isolated from Holstein dairy cow feces.</title>
        <authorList>
            <person name="Albert K."/>
            <person name="Sela D.A."/>
        </authorList>
    </citation>
    <scope>NUCLEOTIDE SEQUENCE [LARGE SCALE GENOMIC DNA]</scope>
    <source>
        <strain evidence="2 3">UMA026</strain>
    </source>
</reference>
<dbReference type="AlphaFoldDB" id="A0A2U2RRB4"/>